<evidence type="ECO:0000313" key="1">
    <source>
        <dbReference type="EMBL" id="GAA1937861.1"/>
    </source>
</evidence>
<proteinExistence type="predicted"/>
<protein>
    <submittedName>
        <fullName evidence="1">Uncharacterized protein</fullName>
    </submittedName>
</protein>
<sequence>MTATDRTTPTVPAVDFDRDRSGYAGFFTGRGDTSTAHGLAVAYTPDPPPEPATLALLPVGRRLLSATTEHDYLDALGAFVTGWRAAGCGDATSDHADPPPALGTCPPADGDHGGHWSGAAYTFDNGEVLYYPAVHERPYRPGRGQWHTITLTGAPAAPRVDLTPASRRYGKSYLDTWALDLPALAAWLMAELTALGRNVTSAVWPDVRYAAVANTARDEIKLYLYGLDDTPGTRRPPGDADRRAFDEITALAAAHGWSNPHDDTDRRFGLLTHVGTAYDGPDLRAQGRGPGTITVIDDPNPLWN</sequence>
<name>A0ABP5B9L5_9PSEU</name>
<accession>A0ABP5B9L5</accession>
<dbReference type="EMBL" id="BAAANN010000001">
    <property type="protein sequence ID" value="GAA1937861.1"/>
    <property type="molecule type" value="Genomic_DNA"/>
</dbReference>
<evidence type="ECO:0000313" key="2">
    <source>
        <dbReference type="Proteomes" id="UP001501116"/>
    </source>
</evidence>
<gene>
    <name evidence="1" type="ORF">GCM10009754_01100</name>
</gene>
<organism evidence="1 2">
    <name type="scientific">Amycolatopsis minnesotensis</name>
    <dbReference type="NCBI Taxonomy" id="337894"/>
    <lineage>
        <taxon>Bacteria</taxon>
        <taxon>Bacillati</taxon>
        <taxon>Actinomycetota</taxon>
        <taxon>Actinomycetes</taxon>
        <taxon>Pseudonocardiales</taxon>
        <taxon>Pseudonocardiaceae</taxon>
        <taxon>Amycolatopsis</taxon>
    </lineage>
</organism>
<dbReference type="RefSeq" id="WP_344412107.1">
    <property type="nucleotide sequence ID" value="NZ_BAAANN010000001.1"/>
</dbReference>
<keyword evidence="2" id="KW-1185">Reference proteome</keyword>
<dbReference type="Proteomes" id="UP001501116">
    <property type="component" value="Unassembled WGS sequence"/>
</dbReference>
<comment type="caution">
    <text evidence="1">The sequence shown here is derived from an EMBL/GenBank/DDBJ whole genome shotgun (WGS) entry which is preliminary data.</text>
</comment>
<reference evidence="2" key="1">
    <citation type="journal article" date="2019" name="Int. J. Syst. Evol. Microbiol.">
        <title>The Global Catalogue of Microorganisms (GCM) 10K type strain sequencing project: providing services to taxonomists for standard genome sequencing and annotation.</title>
        <authorList>
            <consortium name="The Broad Institute Genomics Platform"/>
            <consortium name="The Broad Institute Genome Sequencing Center for Infectious Disease"/>
            <person name="Wu L."/>
            <person name="Ma J."/>
        </authorList>
    </citation>
    <scope>NUCLEOTIDE SEQUENCE [LARGE SCALE GENOMIC DNA]</scope>
    <source>
        <strain evidence="2">JCM 14545</strain>
    </source>
</reference>